<dbReference type="GO" id="GO:0030332">
    <property type="term" value="F:cyclin binding"/>
    <property type="evidence" value="ECO:0007669"/>
    <property type="project" value="TreeGrafter"/>
</dbReference>
<dbReference type="InterPro" id="IPR008271">
    <property type="entry name" value="Ser/Thr_kinase_AS"/>
</dbReference>
<dbReference type="GO" id="GO:0010389">
    <property type="term" value="P:regulation of G2/M transition of mitotic cell cycle"/>
    <property type="evidence" value="ECO:0007669"/>
    <property type="project" value="TreeGrafter"/>
</dbReference>
<dbReference type="SMART" id="SM00220">
    <property type="entry name" value="S_TKc"/>
    <property type="match status" value="1"/>
</dbReference>
<dbReference type="FunFam" id="1.10.510.10:FF:000624">
    <property type="entry name" value="Mitogen-activated protein kinase"/>
    <property type="match status" value="1"/>
</dbReference>
<name>A0A2H8TM23_9HEMI</name>
<dbReference type="AlphaFoldDB" id="A0A2H8TM23"/>
<dbReference type="InterPro" id="IPR017441">
    <property type="entry name" value="Protein_kinase_ATP_BS"/>
</dbReference>
<dbReference type="CDD" id="cd07838">
    <property type="entry name" value="STKc_CDK4_6_like"/>
    <property type="match status" value="1"/>
</dbReference>
<dbReference type="PANTHER" id="PTHR24056">
    <property type="entry name" value="CELL DIVISION PROTEIN KINASE"/>
    <property type="match status" value="1"/>
</dbReference>
<dbReference type="OrthoDB" id="1732493at2759"/>
<dbReference type="GO" id="GO:0000307">
    <property type="term" value="C:cyclin-dependent protein kinase holoenzyme complex"/>
    <property type="evidence" value="ECO:0007669"/>
    <property type="project" value="TreeGrafter"/>
</dbReference>
<protein>
    <recommendedName>
        <fullName evidence="2">cyclin-dependent kinase</fullName>
        <ecNumber evidence="2">2.7.11.22</ecNumber>
    </recommendedName>
</protein>
<dbReference type="Pfam" id="PF00069">
    <property type="entry name" value="Pkinase"/>
    <property type="match status" value="1"/>
</dbReference>
<feature type="binding site" evidence="10">
    <location>
        <position position="64"/>
    </location>
    <ligand>
        <name>ATP</name>
        <dbReference type="ChEBI" id="CHEBI:30616"/>
    </ligand>
</feature>
<evidence type="ECO:0000256" key="2">
    <source>
        <dbReference type="ARBA" id="ARBA00012425"/>
    </source>
</evidence>
<organism evidence="13">
    <name type="scientific">Melanaphis sacchari</name>
    <dbReference type="NCBI Taxonomy" id="742174"/>
    <lineage>
        <taxon>Eukaryota</taxon>
        <taxon>Metazoa</taxon>
        <taxon>Ecdysozoa</taxon>
        <taxon>Arthropoda</taxon>
        <taxon>Hexapoda</taxon>
        <taxon>Insecta</taxon>
        <taxon>Pterygota</taxon>
        <taxon>Neoptera</taxon>
        <taxon>Paraneoptera</taxon>
        <taxon>Hemiptera</taxon>
        <taxon>Sternorrhyncha</taxon>
        <taxon>Aphidomorpha</taxon>
        <taxon>Aphidoidea</taxon>
        <taxon>Aphididae</taxon>
        <taxon>Aphidini</taxon>
        <taxon>Melanaphis</taxon>
    </lineage>
</organism>
<dbReference type="GO" id="GO:0005737">
    <property type="term" value="C:cytoplasm"/>
    <property type="evidence" value="ECO:0007669"/>
    <property type="project" value="TreeGrafter"/>
</dbReference>
<evidence type="ECO:0000259" key="12">
    <source>
        <dbReference type="PROSITE" id="PS50011"/>
    </source>
</evidence>
<dbReference type="GO" id="GO:0000082">
    <property type="term" value="P:G1/S transition of mitotic cell cycle"/>
    <property type="evidence" value="ECO:0007669"/>
    <property type="project" value="TreeGrafter"/>
</dbReference>
<reference evidence="13" key="1">
    <citation type="submission" date="2017-10" db="EMBL/GenBank/DDBJ databases">
        <title>Transcriptome Assembly of Sugarcane Aphid Adults.</title>
        <authorList>
            <person name="Scully E.D."/>
            <person name="Palmer N.A."/>
            <person name="Geib S.M."/>
            <person name="Sarath G."/>
            <person name="Sattler S.E."/>
        </authorList>
    </citation>
    <scope>NUCLEOTIDE SEQUENCE</scope>
    <source>
        <tissue evidence="13">Whole body</tissue>
    </source>
</reference>
<dbReference type="GO" id="GO:0005634">
    <property type="term" value="C:nucleus"/>
    <property type="evidence" value="ECO:0007669"/>
    <property type="project" value="TreeGrafter"/>
</dbReference>
<dbReference type="PROSITE" id="PS50011">
    <property type="entry name" value="PROTEIN_KINASE_DOM"/>
    <property type="match status" value="1"/>
</dbReference>
<evidence type="ECO:0000256" key="6">
    <source>
        <dbReference type="ARBA" id="ARBA00022777"/>
    </source>
</evidence>
<keyword evidence="6 13" id="KW-0418">Kinase</keyword>
<evidence type="ECO:0000256" key="11">
    <source>
        <dbReference type="RuleBase" id="RU000304"/>
    </source>
</evidence>
<keyword evidence="7 10" id="KW-0067">ATP-binding</keyword>
<proteinExistence type="inferred from homology"/>
<dbReference type="InterPro" id="IPR011009">
    <property type="entry name" value="Kinase-like_dom_sf"/>
</dbReference>
<dbReference type="Gene3D" id="3.30.200.20">
    <property type="entry name" value="Phosphorylase Kinase, domain 1"/>
    <property type="match status" value="1"/>
</dbReference>
<evidence type="ECO:0000256" key="7">
    <source>
        <dbReference type="ARBA" id="ARBA00022840"/>
    </source>
</evidence>
<evidence type="ECO:0000256" key="4">
    <source>
        <dbReference type="ARBA" id="ARBA00022679"/>
    </source>
</evidence>
<dbReference type="EC" id="2.7.11.22" evidence="2"/>
<dbReference type="GO" id="GO:0004693">
    <property type="term" value="F:cyclin-dependent protein serine/threonine kinase activity"/>
    <property type="evidence" value="ECO:0007669"/>
    <property type="project" value="UniProtKB-EC"/>
</dbReference>
<dbReference type="GO" id="GO:0007165">
    <property type="term" value="P:signal transduction"/>
    <property type="evidence" value="ECO:0007669"/>
    <property type="project" value="TreeGrafter"/>
</dbReference>
<evidence type="ECO:0000256" key="8">
    <source>
        <dbReference type="ARBA" id="ARBA00047811"/>
    </source>
</evidence>
<keyword evidence="3 11" id="KW-0723">Serine/threonine-protein kinase</keyword>
<dbReference type="EMBL" id="GFXV01002907">
    <property type="protein sequence ID" value="MBW14712.1"/>
    <property type="molecule type" value="Transcribed_RNA"/>
</dbReference>
<evidence type="ECO:0000256" key="5">
    <source>
        <dbReference type="ARBA" id="ARBA00022741"/>
    </source>
</evidence>
<evidence type="ECO:0000313" key="13">
    <source>
        <dbReference type="EMBL" id="MBW14712.1"/>
    </source>
</evidence>
<evidence type="ECO:0000256" key="9">
    <source>
        <dbReference type="ARBA" id="ARBA00048367"/>
    </source>
</evidence>
<accession>A0A2H8TM23</accession>
<comment type="similarity">
    <text evidence="1">Belongs to the protein kinase superfamily. CMGC Ser/Thr protein kinase family. CDC2/CDKX subfamily.</text>
</comment>
<keyword evidence="5 10" id="KW-0547">Nucleotide-binding</keyword>
<gene>
    <name evidence="13" type="primary">Cdk6_0</name>
</gene>
<evidence type="ECO:0000256" key="3">
    <source>
        <dbReference type="ARBA" id="ARBA00022527"/>
    </source>
</evidence>
<dbReference type="InterPro" id="IPR050108">
    <property type="entry name" value="CDK"/>
</dbReference>
<dbReference type="PROSITE" id="PS00108">
    <property type="entry name" value="PROTEIN_KINASE_ST"/>
    <property type="match status" value="1"/>
</dbReference>
<sequence length="326" mass="36981">MLTSIVTTMVSPLSRLQSKTFPAMSSMLQEKENYEELNQIGNGAYGTVYKGRDLVNKGKFVAMKKIKIPLAQDGVPMTTLREIALLKQLDQQQHPNIVKLLDVVHGPRLYNEKCMTLYLVFEHIEQDLATYMERCPKPGMSSEIIKSVMRQILSGVDFLHCNRVVHRDLKPQNVLVSSDLRIKIADFGLAKIYDFDMKLTSVVVTLWYRAPEVLLGLPYATAVDVWACGCIMGEMYKLSPLFNGESEAEQLDRIFRVIGLPSALNWPKNVSLLRSSFESYSQTCLKTVIPDLCSKGEDLLMKMLIFDSTERVSAREALKHPYFNET</sequence>
<dbReference type="GO" id="GO:0010468">
    <property type="term" value="P:regulation of gene expression"/>
    <property type="evidence" value="ECO:0007669"/>
    <property type="project" value="TreeGrafter"/>
</dbReference>
<dbReference type="InterPro" id="IPR000719">
    <property type="entry name" value="Prot_kinase_dom"/>
</dbReference>
<comment type="catalytic activity">
    <reaction evidence="8">
        <text>L-threonyl-[protein] + ATP = O-phospho-L-threonyl-[protein] + ADP + H(+)</text>
        <dbReference type="Rhea" id="RHEA:46608"/>
        <dbReference type="Rhea" id="RHEA-COMP:11060"/>
        <dbReference type="Rhea" id="RHEA-COMP:11605"/>
        <dbReference type="ChEBI" id="CHEBI:15378"/>
        <dbReference type="ChEBI" id="CHEBI:30013"/>
        <dbReference type="ChEBI" id="CHEBI:30616"/>
        <dbReference type="ChEBI" id="CHEBI:61977"/>
        <dbReference type="ChEBI" id="CHEBI:456216"/>
        <dbReference type="EC" id="2.7.11.22"/>
    </reaction>
</comment>
<dbReference type="FunFam" id="3.30.200.20:FF:000124">
    <property type="entry name" value="Cyclin-dependent kinase 4"/>
    <property type="match status" value="1"/>
</dbReference>
<evidence type="ECO:0000256" key="10">
    <source>
        <dbReference type="PROSITE-ProRule" id="PRU10141"/>
    </source>
</evidence>
<evidence type="ECO:0000256" key="1">
    <source>
        <dbReference type="ARBA" id="ARBA00006485"/>
    </source>
</evidence>
<keyword evidence="4" id="KW-0808">Transferase</keyword>
<dbReference type="SUPFAM" id="SSF56112">
    <property type="entry name" value="Protein kinase-like (PK-like)"/>
    <property type="match status" value="1"/>
</dbReference>
<dbReference type="Gene3D" id="1.10.510.10">
    <property type="entry name" value="Transferase(Phosphotransferase) domain 1"/>
    <property type="match status" value="1"/>
</dbReference>
<feature type="domain" description="Protein kinase" evidence="12">
    <location>
        <begin position="34"/>
        <end position="323"/>
    </location>
</feature>
<dbReference type="PROSITE" id="PS00107">
    <property type="entry name" value="PROTEIN_KINASE_ATP"/>
    <property type="match status" value="1"/>
</dbReference>
<dbReference type="PANTHER" id="PTHR24056:SF472">
    <property type="entry name" value="CYCLIN-DEPENDENT KINASE 4, ISOFORM A"/>
    <property type="match status" value="1"/>
</dbReference>
<comment type="catalytic activity">
    <reaction evidence="9">
        <text>L-seryl-[protein] + ATP = O-phospho-L-seryl-[protein] + ADP + H(+)</text>
        <dbReference type="Rhea" id="RHEA:17989"/>
        <dbReference type="Rhea" id="RHEA-COMP:9863"/>
        <dbReference type="Rhea" id="RHEA-COMP:11604"/>
        <dbReference type="ChEBI" id="CHEBI:15378"/>
        <dbReference type="ChEBI" id="CHEBI:29999"/>
        <dbReference type="ChEBI" id="CHEBI:30616"/>
        <dbReference type="ChEBI" id="CHEBI:83421"/>
        <dbReference type="ChEBI" id="CHEBI:456216"/>
        <dbReference type="EC" id="2.7.11.22"/>
    </reaction>
</comment>
<dbReference type="GO" id="GO:0005524">
    <property type="term" value="F:ATP binding"/>
    <property type="evidence" value="ECO:0007669"/>
    <property type="project" value="UniProtKB-UniRule"/>
</dbReference>